<dbReference type="Pfam" id="PF04082">
    <property type="entry name" value="Fungal_trans"/>
    <property type="match status" value="1"/>
</dbReference>
<dbReference type="FunCoup" id="A0A151GD99">
    <property type="interactions" value="244"/>
</dbReference>
<keyword evidence="1" id="KW-0539">Nucleus</keyword>
<proteinExistence type="predicted"/>
<dbReference type="GO" id="GO:0005634">
    <property type="term" value="C:nucleus"/>
    <property type="evidence" value="ECO:0007669"/>
    <property type="project" value="TreeGrafter"/>
</dbReference>
<dbReference type="InParanoid" id="A0A151GD99"/>
<evidence type="ECO:0000259" key="2">
    <source>
        <dbReference type="SMART" id="SM00906"/>
    </source>
</evidence>
<dbReference type="GO" id="GO:0001080">
    <property type="term" value="P:nitrogen catabolite activation of transcription from RNA polymerase II promoter"/>
    <property type="evidence" value="ECO:0007669"/>
    <property type="project" value="TreeGrafter"/>
</dbReference>
<dbReference type="GO" id="GO:0008270">
    <property type="term" value="F:zinc ion binding"/>
    <property type="evidence" value="ECO:0007669"/>
    <property type="project" value="InterPro"/>
</dbReference>
<accession>A0A151GD99</accession>
<dbReference type="GeneID" id="63719672"/>
<name>A0A151GD99_DRECN</name>
<dbReference type="GO" id="GO:0006351">
    <property type="term" value="P:DNA-templated transcription"/>
    <property type="evidence" value="ECO:0007669"/>
    <property type="project" value="InterPro"/>
</dbReference>
<organism evidence="3 4">
    <name type="scientific">Drechmeria coniospora</name>
    <name type="common">Nematophagous fungus</name>
    <name type="synonym">Meria coniospora</name>
    <dbReference type="NCBI Taxonomy" id="98403"/>
    <lineage>
        <taxon>Eukaryota</taxon>
        <taxon>Fungi</taxon>
        <taxon>Dikarya</taxon>
        <taxon>Ascomycota</taxon>
        <taxon>Pezizomycotina</taxon>
        <taxon>Sordariomycetes</taxon>
        <taxon>Hypocreomycetidae</taxon>
        <taxon>Hypocreales</taxon>
        <taxon>Ophiocordycipitaceae</taxon>
        <taxon>Drechmeria</taxon>
    </lineage>
</organism>
<comment type="caution">
    <text evidence="3">The sequence shown here is derived from an EMBL/GenBank/DDBJ whole genome shotgun (WGS) entry which is preliminary data.</text>
</comment>
<dbReference type="RefSeq" id="XP_040654420.1">
    <property type="nucleotide sequence ID" value="XM_040804316.1"/>
</dbReference>
<dbReference type="PANTHER" id="PTHR31668:SF4">
    <property type="entry name" value="TRANSCRIPTIONAL ACTIVATOR PROTEIN DAL81"/>
    <property type="match status" value="1"/>
</dbReference>
<evidence type="ECO:0000313" key="3">
    <source>
        <dbReference type="EMBL" id="KYK55068.1"/>
    </source>
</evidence>
<reference evidence="3 4" key="1">
    <citation type="journal article" date="2016" name="Sci. Rep.">
        <title>Insights into Adaptations to a Near-Obligate Nematode Endoparasitic Lifestyle from the Finished Genome of Drechmeria coniospora.</title>
        <authorList>
            <person name="Zhang L."/>
            <person name="Zhou Z."/>
            <person name="Guo Q."/>
            <person name="Fokkens L."/>
            <person name="Miskei M."/>
            <person name="Pocsi I."/>
            <person name="Zhang W."/>
            <person name="Chen M."/>
            <person name="Wang L."/>
            <person name="Sun Y."/>
            <person name="Donzelli B.G."/>
            <person name="Gibson D.M."/>
            <person name="Nelson D.R."/>
            <person name="Luo J.G."/>
            <person name="Rep M."/>
            <person name="Liu H."/>
            <person name="Yang S."/>
            <person name="Wang J."/>
            <person name="Krasnoff S.B."/>
            <person name="Xu Y."/>
            <person name="Molnar I."/>
            <person name="Lin M."/>
        </authorList>
    </citation>
    <scope>NUCLEOTIDE SEQUENCE [LARGE SCALE GENOMIC DNA]</scope>
    <source>
        <strain evidence="3 4">ARSEF 6962</strain>
    </source>
</reference>
<sequence>MDGPAMLQRSLGLQADRYSRYIGPTTSFELLLMKPSTIDLQDESLLPRGILRQVGDRDTFLTLPDHGTAGFGHILRDADAVEDVVGPYGRNLIDLYFEIVHPAFPIMEKQIFLEKYDRSHRECSPPLLAAVYILAIGWWEHDGDLLHVPRPDVEELERLARRTFEDAVTRPRLSTVQAGLLLSQRPEGGEWPPTAQLIAVGQELGLHLDCSGWKIPQWERGLRSRLAWALYMQDKWGALVHGRPSHISASDWDVRALTLNDFAAVEWDEGDVVERQDVEQGRLLFVHAVQLSEILTEILETFFTLRSANAISEAGLQSAQLVLSMAKPVQLKLRDWYRGLPVELRLPSASSGYSPPPTPTSGLSSVGYLHLAYFATEMTLHRQIIRSLASNASTAEPHVHQICRNAARARLISAMEFVNRLTPSHLQSFWYFASKTNFALVATFGSLLLATSSGREEADWYRRRLREYRWTLSVSAKSRGSTALTEFAMTTLDIFKEQLKQLPEKPSMSWRVGSGGHVSTSGDL</sequence>
<dbReference type="CDD" id="cd12148">
    <property type="entry name" value="fungal_TF_MHR"/>
    <property type="match status" value="1"/>
</dbReference>
<dbReference type="AlphaFoldDB" id="A0A151GD99"/>
<evidence type="ECO:0000256" key="1">
    <source>
        <dbReference type="ARBA" id="ARBA00023242"/>
    </source>
</evidence>
<dbReference type="InterPro" id="IPR007219">
    <property type="entry name" value="XnlR_reg_dom"/>
</dbReference>
<dbReference type="Proteomes" id="UP000076580">
    <property type="component" value="Chromosome 03"/>
</dbReference>
<dbReference type="InterPro" id="IPR050797">
    <property type="entry name" value="Carb_Metab_Trans_Reg"/>
</dbReference>
<feature type="domain" description="Xylanolytic transcriptional activator regulatory" evidence="2">
    <location>
        <begin position="190"/>
        <end position="262"/>
    </location>
</feature>
<dbReference type="EMBL" id="LAYC01000003">
    <property type="protein sequence ID" value="KYK55068.1"/>
    <property type="molecule type" value="Genomic_DNA"/>
</dbReference>
<dbReference type="SMART" id="SM00906">
    <property type="entry name" value="Fungal_trans"/>
    <property type="match status" value="1"/>
</dbReference>
<keyword evidence="4" id="KW-1185">Reference proteome</keyword>
<dbReference type="STRING" id="98403.A0A151GD99"/>
<protein>
    <recommendedName>
        <fullName evidence="2">Xylanolytic transcriptional activator regulatory domain-containing protein</fullName>
    </recommendedName>
</protein>
<dbReference type="PANTHER" id="PTHR31668">
    <property type="entry name" value="GLUCOSE TRANSPORT TRANSCRIPTION REGULATOR RGT1-RELATED-RELATED"/>
    <property type="match status" value="1"/>
</dbReference>
<dbReference type="GO" id="GO:0003677">
    <property type="term" value="F:DNA binding"/>
    <property type="evidence" value="ECO:0007669"/>
    <property type="project" value="InterPro"/>
</dbReference>
<gene>
    <name evidence="3" type="ORF">DCS_07029</name>
</gene>
<evidence type="ECO:0000313" key="4">
    <source>
        <dbReference type="Proteomes" id="UP000076580"/>
    </source>
</evidence>